<evidence type="ECO:0000313" key="2">
    <source>
        <dbReference type="Proteomes" id="UP000253628"/>
    </source>
</evidence>
<accession>A0A366HCB6</accession>
<name>A0A366HCB6_9BURK</name>
<evidence type="ECO:0000313" key="1">
    <source>
        <dbReference type="EMBL" id="RBP39974.1"/>
    </source>
</evidence>
<comment type="caution">
    <text evidence="1">The sequence shown here is derived from an EMBL/GenBank/DDBJ whole genome shotgun (WGS) entry which is preliminary data.</text>
</comment>
<dbReference type="Proteomes" id="UP000253628">
    <property type="component" value="Unassembled WGS sequence"/>
</dbReference>
<proteinExistence type="predicted"/>
<dbReference type="EMBL" id="QNRQ01000004">
    <property type="protein sequence ID" value="RBP39974.1"/>
    <property type="molecule type" value="Genomic_DNA"/>
</dbReference>
<organism evidence="1 2">
    <name type="scientific">Eoetvoesiella caeni</name>
    <dbReference type="NCBI Taxonomy" id="645616"/>
    <lineage>
        <taxon>Bacteria</taxon>
        <taxon>Pseudomonadati</taxon>
        <taxon>Pseudomonadota</taxon>
        <taxon>Betaproteobacteria</taxon>
        <taxon>Burkholderiales</taxon>
        <taxon>Alcaligenaceae</taxon>
        <taxon>Eoetvoesiella</taxon>
    </lineage>
</organism>
<reference evidence="1 2" key="1">
    <citation type="submission" date="2018-06" db="EMBL/GenBank/DDBJ databases">
        <title>Genomic Encyclopedia of Type Strains, Phase IV (KMG-IV): sequencing the most valuable type-strain genomes for metagenomic binning, comparative biology and taxonomic classification.</title>
        <authorList>
            <person name="Goeker M."/>
        </authorList>
    </citation>
    <scope>NUCLEOTIDE SEQUENCE [LARGE SCALE GENOMIC DNA]</scope>
    <source>
        <strain evidence="1 2">DSM 25520</strain>
    </source>
</reference>
<keyword evidence="2" id="KW-1185">Reference proteome</keyword>
<gene>
    <name evidence="1" type="ORF">DFR37_10468</name>
</gene>
<sequence length="40" mass="4145">MRLITIAELLANDAADIPTLTTVIELAVAEGATSFPVSDT</sequence>
<dbReference type="AlphaFoldDB" id="A0A366HCB6"/>
<protein>
    <submittedName>
        <fullName evidence="1">Uncharacterized protein</fullName>
    </submittedName>
</protein>